<dbReference type="OrthoDB" id="8021850at2759"/>
<keyword evidence="2 3" id="KW-0812">Transmembrane</keyword>
<feature type="transmembrane region" description="Helical" evidence="2">
    <location>
        <begin position="21"/>
        <end position="38"/>
    </location>
</feature>
<evidence type="ECO:0000256" key="1">
    <source>
        <dbReference type="SAM" id="MobiDB-lite"/>
    </source>
</evidence>
<reference evidence="3" key="1">
    <citation type="journal article" date="2014" name="BMC Genomics">
        <title>Characterizing the developmental transcriptome of the oriental fruit fly, Bactrocera dorsalis (Diptera: Tephritidae) through comparative genomic analysis with Drosophila melanogaster utilizing modENCODE datasets.</title>
        <authorList>
            <person name="Geib S.M."/>
            <person name="Calla B."/>
            <person name="Hall B."/>
            <person name="Hou S."/>
            <person name="Manoukis N.C."/>
        </authorList>
    </citation>
    <scope>NUCLEOTIDE SEQUENCE</scope>
    <source>
        <strain evidence="3">Punador</strain>
    </source>
</reference>
<organism evidence="3">
    <name type="scientific">Bactrocera dorsalis</name>
    <name type="common">Oriental fruit fly</name>
    <name type="synonym">Dacus dorsalis</name>
    <dbReference type="NCBI Taxonomy" id="27457"/>
    <lineage>
        <taxon>Eukaryota</taxon>
        <taxon>Metazoa</taxon>
        <taxon>Ecdysozoa</taxon>
        <taxon>Arthropoda</taxon>
        <taxon>Hexapoda</taxon>
        <taxon>Insecta</taxon>
        <taxon>Pterygota</taxon>
        <taxon>Neoptera</taxon>
        <taxon>Endopterygota</taxon>
        <taxon>Diptera</taxon>
        <taxon>Brachycera</taxon>
        <taxon>Muscomorpha</taxon>
        <taxon>Tephritoidea</taxon>
        <taxon>Tephritidae</taxon>
        <taxon>Bactrocera</taxon>
        <taxon>Bactrocera</taxon>
    </lineage>
</organism>
<accession>A0A034VRH9</accession>
<feature type="non-terminal residue" evidence="3">
    <location>
        <position position="1"/>
    </location>
</feature>
<dbReference type="AlphaFoldDB" id="A0A034VRH9"/>
<dbReference type="PANTHER" id="PTHR15644">
    <property type="entry name" value="OSTEOPETROSIS ASSOCIATED TRANSMEMBRANE PROTEIN 1"/>
    <property type="match status" value="1"/>
</dbReference>
<feature type="transmembrane region" description="Helical" evidence="2">
    <location>
        <begin position="210"/>
        <end position="230"/>
    </location>
</feature>
<keyword evidence="2" id="KW-1133">Transmembrane helix</keyword>
<evidence type="ECO:0000313" key="3">
    <source>
        <dbReference type="EMBL" id="JAC44153.1"/>
    </source>
</evidence>
<dbReference type="GO" id="GO:0005829">
    <property type="term" value="C:cytosol"/>
    <property type="evidence" value="ECO:0007669"/>
    <property type="project" value="TreeGrafter"/>
</dbReference>
<dbReference type="InterPro" id="IPR019172">
    <property type="entry name" value="Osteopetrosis-assoc_TM_1"/>
</dbReference>
<protein>
    <submittedName>
        <fullName evidence="3">Osteopetrosis-associated transmembrane protein 1</fullName>
    </submittedName>
</protein>
<evidence type="ECO:0000256" key="2">
    <source>
        <dbReference type="SAM" id="Phobius"/>
    </source>
</evidence>
<sequence>EVHSFYAVNSLCYFKTKMCSYSILIKITLLLFVVHHVLAENICDKYLRELAQKQSLFVQCSTLHSVPVRLCIGCEGQFTEMQVLYSDMREEKNCTEKFFDKDRINIVSTTQSILTGLWTKAYCDDCFANNSDASKNSDIFDTKRIKLEDCLRENKGKECVLCLADYLDLNGFYDGLDKNNTGKVCYDMQDSMNRTRSHWSKDLNCCHREFNMLLFLITCGIVVLLPLLFYSSTYALTKRQERYHDILTEEPRYNAPSTSAMASSSVADLPSTSSTATCPRVPSKKNIINIEEYTSSDDDDEYAEATNTKIRNKMA</sequence>
<gene>
    <name evidence="3" type="primary">OSTM1</name>
</gene>
<dbReference type="PANTHER" id="PTHR15644:SF2">
    <property type="entry name" value="OSTEOPETROSIS-ASSOCIATED TRANSMEMBRANE PROTEIN 1"/>
    <property type="match status" value="1"/>
</dbReference>
<name>A0A034VRH9_BACDO</name>
<proteinExistence type="predicted"/>
<feature type="region of interest" description="Disordered" evidence="1">
    <location>
        <begin position="255"/>
        <end position="277"/>
    </location>
</feature>
<dbReference type="EMBL" id="GAKP01014799">
    <property type="protein sequence ID" value="JAC44153.1"/>
    <property type="molecule type" value="Transcribed_RNA"/>
</dbReference>
<keyword evidence="2" id="KW-0472">Membrane</keyword>
<dbReference type="Pfam" id="PF09777">
    <property type="entry name" value="OSTMP1"/>
    <property type="match status" value="1"/>
</dbReference>